<sequence>MRDWQTVFRDTLQYRAEIVKAVLEDHNMQPVLLNKKDSAYQLGFFEIKVAPEHVIQALKLINDDINFE</sequence>
<proteinExistence type="predicted"/>
<accession>A0A3D9L361</accession>
<protein>
    <submittedName>
        <fullName evidence="1">Uncharacterized protein</fullName>
    </submittedName>
</protein>
<reference evidence="1 2" key="1">
    <citation type="submission" date="2018-07" db="EMBL/GenBank/DDBJ databases">
        <title>Genomic Encyclopedia of Type Strains, Phase IV (KMG-IV): sequencing the most valuable type-strain genomes for metagenomic binning, comparative biology and taxonomic classification.</title>
        <authorList>
            <person name="Goeker M."/>
        </authorList>
    </citation>
    <scope>NUCLEOTIDE SEQUENCE [LARGE SCALE GENOMIC DNA]</scope>
    <source>
        <strain evidence="1 2">DSM 4134</strain>
    </source>
</reference>
<dbReference type="RefSeq" id="WP_115868107.1">
    <property type="nucleotide sequence ID" value="NZ_QREG01000008.1"/>
</dbReference>
<comment type="caution">
    <text evidence="1">The sequence shown here is derived from an EMBL/GenBank/DDBJ whole genome shotgun (WGS) entry which is preliminary data.</text>
</comment>
<gene>
    <name evidence="1" type="ORF">C7460_108201</name>
</gene>
<dbReference type="OrthoDB" id="1467917at2"/>
<evidence type="ECO:0000313" key="2">
    <source>
        <dbReference type="Proteomes" id="UP000256779"/>
    </source>
</evidence>
<keyword evidence="2" id="KW-1185">Reference proteome</keyword>
<dbReference type="AlphaFoldDB" id="A0A3D9L361"/>
<dbReference type="EMBL" id="QREG01000008">
    <property type="protein sequence ID" value="RED99579.1"/>
    <property type="molecule type" value="Genomic_DNA"/>
</dbReference>
<organism evidence="1 2">
    <name type="scientific">Marinoscillum furvescens DSM 4134</name>
    <dbReference type="NCBI Taxonomy" id="1122208"/>
    <lineage>
        <taxon>Bacteria</taxon>
        <taxon>Pseudomonadati</taxon>
        <taxon>Bacteroidota</taxon>
        <taxon>Cytophagia</taxon>
        <taxon>Cytophagales</taxon>
        <taxon>Reichenbachiellaceae</taxon>
        <taxon>Marinoscillum</taxon>
    </lineage>
</organism>
<name>A0A3D9L361_MARFU</name>
<dbReference type="Proteomes" id="UP000256779">
    <property type="component" value="Unassembled WGS sequence"/>
</dbReference>
<evidence type="ECO:0000313" key="1">
    <source>
        <dbReference type="EMBL" id="RED99579.1"/>
    </source>
</evidence>